<feature type="compositionally biased region" description="Low complexity" evidence="9">
    <location>
        <begin position="178"/>
        <end position="210"/>
    </location>
</feature>
<dbReference type="GO" id="GO:0006357">
    <property type="term" value="P:regulation of transcription by RNA polymerase II"/>
    <property type="evidence" value="ECO:0007669"/>
    <property type="project" value="InterPro"/>
</dbReference>
<evidence type="ECO:0000256" key="1">
    <source>
        <dbReference type="ARBA" id="ARBA00004123"/>
    </source>
</evidence>
<dbReference type="PANTHER" id="PTHR28270">
    <property type="entry name" value="MEDIATOR OF RNA POLYMERASE II TRANSCRIPTION SUBUNIT 19"/>
    <property type="match status" value="1"/>
</dbReference>
<proteinExistence type="inferred from homology"/>
<dbReference type="AlphaFoldDB" id="A0A9N8V7G5"/>
<evidence type="ECO:0000256" key="8">
    <source>
        <dbReference type="ARBA" id="ARBA00032018"/>
    </source>
</evidence>
<evidence type="ECO:0000256" key="5">
    <source>
        <dbReference type="ARBA" id="ARBA00023159"/>
    </source>
</evidence>
<dbReference type="PANTHER" id="PTHR28270:SF1">
    <property type="entry name" value="MEDIATOR OF RNA POLYMERASE II TRANSCRIPTION SUBUNIT 19"/>
    <property type="match status" value="1"/>
</dbReference>
<dbReference type="GO" id="GO:0003712">
    <property type="term" value="F:transcription coregulator activity"/>
    <property type="evidence" value="ECO:0007669"/>
    <property type="project" value="InterPro"/>
</dbReference>
<dbReference type="GO" id="GO:0070847">
    <property type="term" value="C:core mediator complex"/>
    <property type="evidence" value="ECO:0007669"/>
    <property type="project" value="TreeGrafter"/>
</dbReference>
<dbReference type="EMBL" id="CAJVPY010000031">
    <property type="protein sequence ID" value="CAG8445438.1"/>
    <property type="molecule type" value="Genomic_DNA"/>
</dbReference>
<protein>
    <recommendedName>
        <fullName evidence="3">Mediator of RNA polymerase II transcription subunit 19</fullName>
    </recommendedName>
    <alternativeName>
        <fullName evidence="8">Mediator complex subunit 19</fullName>
    </alternativeName>
</protein>
<feature type="compositionally biased region" description="Polar residues" evidence="9">
    <location>
        <begin position="268"/>
        <end position="279"/>
    </location>
</feature>
<keyword evidence="5" id="KW-0010">Activator</keyword>
<dbReference type="OrthoDB" id="2160599at2759"/>
<comment type="subcellular location">
    <subcellularLocation>
        <location evidence="1">Nucleus</location>
    </subcellularLocation>
</comment>
<keyword evidence="7" id="KW-0539">Nucleus</keyword>
<keyword evidence="4" id="KW-0805">Transcription regulation</keyword>
<dbReference type="GO" id="GO:0016592">
    <property type="term" value="C:mediator complex"/>
    <property type="evidence" value="ECO:0007669"/>
    <property type="project" value="InterPro"/>
</dbReference>
<comment type="caution">
    <text evidence="10">The sequence shown here is derived from an EMBL/GenBank/DDBJ whole genome shotgun (WGS) entry which is preliminary data.</text>
</comment>
<evidence type="ECO:0000256" key="7">
    <source>
        <dbReference type="ARBA" id="ARBA00023242"/>
    </source>
</evidence>
<evidence type="ECO:0000256" key="3">
    <source>
        <dbReference type="ARBA" id="ARBA00019615"/>
    </source>
</evidence>
<evidence type="ECO:0000256" key="9">
    <source>
        <dbReference type="SAM" id="MobiDB-lite"/>
    </source>
</evidence>
<keyword evidence="6" id="KW-0804">Transcription</keyword>
<keyword evidence="11" id="KW-1185">Reference proteome</keyword>
<accession>A0A9N8V7G5</accession>
<feature type="region of interest" description="Disordered" evidence="9">
    <location>
        <begin position="175"/>
        <end position="279"/>
    </location>
</feature>
<comment type="similarity">
    <text evidence="2">Belongs to the Mediator complex subunit 19 family.</text>
</comment>
<gene>
    <name evidence="10" type="ORF">DERYTH_LOCUS168</name>
</gene>
<evidence type="ECO:0000313" key="11">
    <source>
        <dbReference type="Proteomes" id="UP000789405"/>
    </source>
</evidence>
<organism evidence="10 11">
    <name type="scientific">Dentiscutata erythropus</name>
    <dbReference type="NCBI Taxonomy" id="1348616"/>
    <lineage>
        <taxon>Eukaryota</taxon>
        <taxon>Fungi</taxon>
        <taxon>Fungi incertae sedis</taxon>
        <taxon>Mucoromycota</taxon>
        <taxon>Glomeromycotina</taxon>
        <taxon>Glomeromycetes</taxon>
        <taxon>Diversisporales</taxon>
        <taxon>Gigasporaceae</taxon>
        <taxon>Dentiscutata</taxon>
    </lineage>
</organism>
<evidence type="ECO:0000256" key="6">
    <source>
        <dbReference type="ARBA" id="ARBA00023163"/>
    </source>
</evidence>
<evidence type="ECO:0000256" key="2">
    <source>
        <dbReference type="ARBA" id="ARBA00009259"/>
    </source>
</evidence>
<name>A0A9N8V7G5_9GLOM</name>
<feature type="compositionally biased region" description="Basic and acidic residues" evidence="9">
    <location>
        <begin position="244"/>
        <end position="253"/>
    </location>
</feature>
<evidence type="ECO:0000313" key="10">
    <source>
        <dbReference type="EMBL" id="CAG8445438.1"/>
    </source>
</evidence>
<dbReference type="Proteomes" id="UP000789405">
    <property type="component" value="Unassembled WGS sequence"/>
</dbReference>
<sequence length="279" mass="31946">MWTDEDAFYIFLWYHKATAKLYYIGIIIEITAKRIMNSGYSVPQAFSFLTTFYVLSNISLSQGTASDLSEPIGPNLNDFDLTAIYDRFVRPYKEKGVELDPTYFPYINKLPGKVKIIPDKSLRKLTKNHKKWGEKYPPEKYPLDAKTIEHNMLNLLKPGQIPGFNPAEFGLDDEKKSYSTSCSTSTHNNNSRSSTKSSSSSNLELASSTNGDDRTHEKKKKKKHKHDSDYDVEKKRRHKHDKEHKRSSADGEYKKKKRKKEVGINNDAAYSNLSLSTTA</sequence>
<evidence type="ECO:0000256" key="4">
    <source>
        <dbReference type="ARBA" id="ARBA00023015"/>
    </source>
</evidence>
<reference evidence="10" key="1">
    <citation type="submission" date="2021-06" db="EMBL/GenBank/DDBJ databases">
        <authorList>
            <person name="Kallberg Y."/>
            <person name="Tangrot J."/>
            <person name="Rosling A."/>
        </authorList>
    </citation>
    <scope>NUCLEOTIDE SEQUENCE</scope>
    <source>
        <strain evidence="10">MA453B</strain>
    </source>
</reference>
<dbReference type="InterPro" id="IPR013942">
    <property type="entry name" value="Mediator_Med19_fun"/>
</dbReference>